<dbReference type="InterPro" id="IPR011075">
    <property type="entry name" value="TetR_C"/>
</dbReference>
<evidence type="ECO:0000256" key="4">
    <source>
        <dbReference type="PROSITE-ProRule" id="PRU00335"/>
    </source>
</evidence>
<name>A0A6L9UF99_9HYPH</name>
<dbReference type="AlphaFoldDB" id="A0A6L9UF99"/>
<dbReference type="PANTHER" id="PTHR47506:SF1">
    <property type="entry name" value="HTH-TYPE TRANSCRIPTIONAL REGULATOR YJDC"/>
    <property type="match status" value="1"/>
</dbReference>
<dbReference type="Gene3D" id="1.10.357.10">
    <property type="entry name" value="Tetracycline Repressor, domain 2"/>
    <property type="match status" value="1"/>
</dbReference>
<feature type="domain" description="HTH tetR-type" evidence="5">
    <location>
        <begin position="6"/>
        <end position="66"/>
    </location>
</feature>
<dbReference type="PRINTS" id="PR00455">
    <property type="entry name" value="HTHTETR"/>
</dbReference>
<keyword evidence="1" id="KW-0805">Transcription regulation</keyword>
<dbReference type="InterPro" id="IPR001647">
    <property type="entry name" value="HTH_TetR"/>
</dbReference>
<reference evidence="6 7" key="1">
    <citation type="submission" date="2019-12" db="EMBL/GenBank/DDBJ databases">
        <title>Rhizobium genotypes associated with high levels of biological nitrogen fixation by grain legumes in a temperate-maritime cropping system.</title>
        <authorList>
            <person name="Maluk M."/>
            <person name="Francesc Ferrando Molina F."/>
            <person name="Lopez Del Egido L."/>
            <person name="Lafos M."/>
            <person name="Langarica-Fuentes A."/>
            <person name="Gebre Yohannes G."/>
            <person name="Young M.W."/>
            <person name="Martin P."/>
            <person name="Gantlett R."/>
            <person name="Kenicer G."/>
            <person name="Hawes C."/>
            <person name="Begg G.S."/>
            <person name="Quilliam R.S."/>
            <person name="Squire G.R."/>
            <person name="Poole P.S."/>
            <person name="Young P.W."/>
            <person name="Iannetta P.M."/>
            <person name="James E.K."/>
        </authorList>
    </citation>
    <scope>NUCLEOTIDE SEQUENCE [LARGE SCALE GENOMIC DNA]</scope>
    <source>
        <strain evidence="6 7">JHI1118</strain>
    </source>
</reference>
<feature type="DNA-binding region" description="H-T-H motif" evidence="4">
    <location>
        <begin position="29"/>
        <end position="48"/>
    </location>
</feature>
<proteinExistence type="predicted"/>
<evidence type="ECO:0000259" key="5">
    <source>
        <dbReference type="PROSITE" id="PS50977"/>
    </source>
</evidence>
<protein>
    <submittedName>
        <fullName evidence="6">TetR family transcriptional regulator</fullName>
    </submittedName>
</protein>
<dbReference type="Pfam" id="PF16925">
    <property type="entry name" value="TetR_C_13"/>
    <property type="match status" value="1"/>
</dbReference>
<dbReference type="SUPFAM" id="SSF46689">
    <property type="entry name" value="Homeodomain-like"/>
    <property type="match status" value="1"/>
</dbReference>
<dbReference type="PANTHER" id="PTHR47506">
    <property type="entry name" value="TRANSCRIPTIONAL REGULATORY PROTEIN"/>
    <property type="match status" value="1"/>
</dbReference>
<dbReference type="Pfam" id="PF00440">
    <property type="entry name" value="TetR_N"/>
    <property type="match status" value="1"/>
</dbReference>
<accession>A0A6L9UF99</accession>
<evidence type="ECO:0000256" key="1">
    <source>
        <dbReference type="ARBA" id="ARBA00023015"/>
    </source>
</evidence>
<dbReference type="EMBL" id="WUEY01000014">
    <property type="protein sequence ID" value="NEI72787.1"/>
    <property type="molecule type" value="Genomic_DNA"/>
</dbReference>
<evidence type="ECO:0000256" key="2">
    <source>
        <dbReference type="ARBA" id="ARBA00023125"/>
    </source>
</evidence>
<dbReference type="SUPFAM" id="SSF48498">
    <property type="entry name" value="Tetracyclin repressor-like, C-terminal domain"/>
    <property type="match status" value="1"/>
</dbReference>
<keyword evidence="2 4" id="KW-0238">DNA-binding</keyword>
<gene>
    <name evidence="6" type="ORF">GR212_24810</name>
</gene>
<dbReference type="RefSeq" id="WP_163990555.1">
    <property type="nucleotide sequence ID" value="NZ_WUEY01000014.1"/>
</dbReference>
<sequence length="202" mass="21872">MARSRQFDNEKVLEAAESVFWEKGYHPTSTRDLTAAMGMTTASVYNAFGDKRGLFLAALGHYLDHSLHERMARLESTLAPADAISGFFADTIARSLGDPLQRGCMLVNTALEARGDDPEIRERVAAETLEMEAFFTRCARAAQDAGTTISTLPAADIGKMLLSVALGLRVLARVRPDPDVLFGLARPTLALLGLPPLKEPPS</sequence>
<dbReference type="InterPro" id="IPR009057">
    <property type="entry name" value="Homeodomain-like_sf"/>
</dbReference>
<dbReference type="Proteomes" id="UP000483035">
    <property type="component" value="Unassembled WGS sequence"/>
</dbReference>
<evidence type="ECO:0000313" key="7">
    <source>
        <dbReference type="Proteomes" id="UP000483035"/>
    </source>
</evidence>
<dbReference type="InterPro" id="IPR036271">
    <property type="entry name" value="Tet_transcr_reg_TetR-rel_C_sf"/>
</dbReference>
<comment type="caution">
    <text evidence="6">The sequence shown here is derived from an EMBL/GenBank/DDBJ whole genome shotgun (WGS) entry which is preliminary data.</text>
</comment>
<dbReference type="GO" id="GO:0003677">
    <property type="term" value="F:DNA binding"/>
    <property type="evidence" value="ECO:0007669"/>
    <property type="project" value="UniProtKB-UniRule"/>
</dbReference>
<keyword evidence="3" id="KW-0804">Transcription</keyword>
<organism evidence="6 7">
    <name type="scientific">Rhizobium lusitanum</name>
    <dbReference type="NCBI Taxonomy" id="293958"/>
    <lineage>
        <taxon>Bacteria</taxon>
        <taxon>Pseudomonadati</taxon>
        <taxon>Pseudomonadota</taxon>
        <taxon>Alphaproteobacteria</taxon>
        <taxon>Hyphomicrobiales</taxon>
        <taxon>Rhizobiaceae</taxon>
        <taxon>Rhizobium/Agrobacterium group</taxon>
        <taxon>Rhizobium</taxon>
    </lineage>
</organism>
<evidence type="ECO:0000256" key="3">
    <source>
        <dbReference type="ARBA" id="ARBA00023163"/>
    </source>
</evidence>
<dbReference type="PROSITE" id="PS50977">
    <property type="entry name" value="HTH_TETR_2"/>
    <property type="match status" value="1"/>
</dbReference>
<dbReference type="Gene3D" id="1.10.10.60">
    <property type="entry name" value="Homeodomain-like"/>
    <property type="match status" value="1"/>
</dbReference>
<evidence type="ECO:0000313" key="6">
    <source>
        <dbReference type="EMBL" id="NEI72787.1"/>
    </source>
</evidence>